<feature type="compositionally biased region" description="Basic and acidic residues" evidence="1">
    <location>
        <begin position="66"/>
        <end position="83"/>
    </location>
</feature>
<accession>A0A5C7I4C7</accession>
<feature type="region of interest" description="Disordered" evidence="1">
    <location>
        <begin position="1"/>
        <end position="28"/>
    </location>
</feature>
<evidence type="ECO:0000313" key="2">
    <source>
        <dbReference type="EMBL" id="TXG63934.1"/>
    </source>
</evidence>
<feature type="region of interest" description="Disordered" evidence="1">
    <location>
        <begin position="47"/>
        <end position="83"/>
    </location>
</feature>
<organism evidence="2 3">
    <name type="scientific">Acer yangbiense</name>
    <dbReference type="NCBI Taxonomy" id="1000413"/>
    <lineage>
        <taxon>Eukaryota</taxon>
        <taxon>Viridiplantae</taxon>
        <taxon>Streptophyta</taxon>
        <taxon>Embryophyta</taxon>
        <taxon>Tracheophyta</taxon>
        <taxon>Spermatophyta</taxon>
        <taxon>Magnoliopsida</taxon>
        <taxon>eudicotyledons</taxon>
        <taxon>Gunneridae</taxon>
        <taxon>Pentapetalae</taxon>
        <taxon>rosids</taxon>
        <taxon>malvids</taxon>
        <taxon>Sapindales</taxon>
        <taxon>Sapindaceae</taxon>
        <taxon>Hippocastanoideae</taxon>
        <taxon>Acereae</taxon>
        <taxon>Acer</taxon>
    </lineage>
</organism>
<feature type="compositionally biased region" description="Polar residues" evidence="1">
    <location>
        <begin position="7"/>
        <end position="24"/>
    </location>
</feature>
<proteinExistence type="predicted"/>
<protein>
    <submittedName>
        <fullName evidence="2">Uncharacterized protein</fullName>
    </submittedName>
</protein>
<name>A0A5C7I4C7_9ROSI</name>
<sequence length="650" mass="74262">MKRKISRTNLTDPSPIRNSENQFNAAKGDEAKTSEYAFFKKLKTNASHRFHSRPSHTDPNQFKSCDSPRERSSGIKNSSKELRLPAEDVTHVNRDIFLSPVGTQNQHQDLFSTKRQKLHQWVADISFPEIKELCSKGYEFVSVLLSRLFPESGEDNSFKIPRSVQVQNDAKSKFLVSPSSNIHLKNLHQISTRKFMDVECDPYLDNYSSRERTLSNFDSPTGHAHSTFLEYNLREPICELGEERNVITWTESNSAFSFPFEKYGYYTSSHRRELDNFHYPDGSLLRRKEHALLLGWDSENVINERTSSAISQKTELIMNPKSLTSWGDNHVWNLDDGFGRLGASGLCESPLIRKHPSSFYSLPPPDVTSNFQDEFGRHYIEDKQDTAADLNHFPLTLSHRSNFGRHYIEDKEDIAADLNHCPLTLSRGSSFGGHYIEDKEDIAADLNHYPLTLSRGSSFGGHYIEDKEDIAADLNHCPLTLSPRPSYLSLTEDSDHETTFNASMSFLSPGNHPWFMSKFPTERYHDHETKALLSSKLDFDLGRKCLSICDSSGKHYASIYPAIEFPGKEQEQVSSCFHNIDEYEDCLEGLSHRGVPHHISNGIDNIEDWSSFYFQISPDRKRVCPLLLDKSSWDVSEGETYHANSEGKYI</sequence>
<keyword evidence="3" id="KW-1185">Reference proteome</keyword>
<dbReference type="OrthoDB" id="1938423at2759"/>
<dbReference type="Proteomes" id="UP000323000">
    <property type="component" value="Chromosome 4"/>
</dbReference>
<evidence type="ECO:0000256" key="1">
    <source>
        <dbReference type="SAM" id="MobiDB-lite"/>
    </source>
</evidence>
<evidence type="ECO:0000313" key="3">
    <source>
        <dbReference type="Proteomes" id="UP000323000"/>
    </source>
</evidence>
<reference evidence="3" key="1">
    <citation type="journal article" date="2019" name="Gigascience">
        <title>De novo genome assembly of the endangered Acer yangbiense, a plant species with extremely small populations endemic to Yunnan Province, China.</title>
        <authorList>
            <person name="Yang J."/>
            <person name="Wariss H.M."/>
            <person name="Tao L."/>
            <person name="Zhang R."/>
            <person name="Yun Q."/>
            <person name="Hollingsworth P."/>
            <person name="Dao Z."/>
            <person name="Luo G."/>
            <person name="Guo H."/>
            <person name="Ma Y."/>
            <person name="Sun W."/>
        </authorList>
    </citation>
    <scope>NUCLEOTIDE SEQUENCE [LARGE SCALE GENOMIC DNA]</scope>
    <source>
        <strain evidence="3">cv. Malutang</strain>
    </source>
</reference>
<comment type="caution">
    <text evidence="2">The sequence shown here is derived from an EMBL/GenBank/DDBJ whole genome shotgun (WGS) entry which is preliminary data.</text>
</comment>
<gene>
    <name evidence="2" type="ORF">EZV62_010928</name>
</gene>
<dbReference type="AlphaFoldDB" id="A0A5C7I4C7"/>
<dbReference type="EMBL" id="VAHF01000004">
    <property type="protein sequence ID" value="TXG63934.1"/>
    <property type="molecule type" value="Genomic_DNA"/>
</dbReference>